<gene>
    <name evidence="3" type="ORF">PRVXH_000109</name>
</gene>
<evidence type="ECO:0000313" key="3">
    <source>
        <dbReference type="EMBL" id="XCI28831.1"/>
    </source>
</evidence>
<dbReference type="RefSeq" id="WP_353893383.1">
    <property type="nucleotide sequence ID" value="NZ_CP159485.1"/>
</dbReference>
<dbReference type="SMART" id="SM00065">
    <property type="entry name" value="GAF"/>
    <property type="match status" value="1"/>
</dbReference>
<reference evidence="3" key="1">
    <citation type="journal article" date="2018" name="Antonie Van Leeuwenhoek">
        <title>Proteinivorax hydrogeniformans sp. nov., an anaerobic, haloalkaliphilic bacterium fermenting proteinaceous compounds with high hydrogen production.</title>
        <authorList>
            <person name="Boltyanskaya Y."/>
            <person name="Detkova E."/>
            <person name="Pimenov N."/>
            <person name="Kevbrin V."/>
        </authorList>
    </citation>
    <scope>NUCLEOTIDE SEQUENCE</scope>
    <source>
        <strain evidence="3">Z-710</strain>
    </source>
</reference>
<dbReference type="InterPro" id="IPR003018">
    <property type="entry name" value="GAF"/>
</dbReference>
<protein>
    <submittedName>
        <fullName evidence="3">Sensor domain-containing diguanylate cyclase</fullName>
        <ecNumber evidence="3">2.7.7.65</ecNumber>
    </submittedName>
</protein>
<keyword evidence="1" id="KW-0812">Transmembrane</keyword>
<dbReference type="EMBL" id="CP159485">
    <property type="protein sequence ID" value="XCI28831.1"/>
    <property type="molecule type" value="Genomic_DNA"/>
</dbReference>
<dbReference type="AlphaFoldDB" id="A0AAU8HTF5"/>
<keyword evidence="3" id="KW-0808">Transferase</keyword>
<keyword evidence="1" id="KW-0472">Membrane</keyword>
<dbReference type="SMART" id="SM00267">
    <property type="entry name" value="GGDEF"/>
    <property type="match status" value="1"/>
</dbReference>
<dbReference type="CDD" id="cd01949">
    <property type="entry name" value="GGDEF"/>
    <property type="match status" value="1"/>
</dbReference>
<feature type="transmembrane region" description="Helical" evidence="1">
    <location>
        <begin position="7"/>
        <end position="24"/>
    </location>
</feature>
<feature type="transmembrane region" description="Helical" evidence="1">
    <location>
        <begin position="36"/>
        <end position="53"/>
    </location>
</feature>
<dbReference type="PANTHER" id="PTHR45138">
    <property type="entry name" value="REGULATORY COMPONENTS OF SENSORY TRANSDUCTION SYSTEM"/>
    <property type="match status" value="1"/>
</dbReference>
<feature type="transmembrane region" description="Helical" evidence="1">
    <location>
        <begin position="128"/>
        <end position="149"/>
    </location>
</feature>
<dbReference type="InterPro" id="IPR029787">
    <property type="entry name" value="Nucleotide_cyclase"/>
</dbReference>
<dbReference type="NCBIfam" id="TIGR00254">
    <property type="entry name" value="GGDEF"/>
    <property type="match status" value="1"/>
</dbReference>
<dbReference type="Gene3D" id="3.30.70.270">
    <property type="match status" value="1"/>
</dbReference>
<dbReference type="GO" id="GO:1902201">
    <property type="term" value="P:negative regulation of bacterial-type flagellum-dependent cell motility"/>
    <property type="evidence" value="ECO:0007669"/>
    <property type="project" value="TreeGrafter"/>
</dbReference>
<dbReference type="Gene3D" id="3.30.450.40">
    <property type="match status" value="1"/>
</dbReference>
<dbReference type="SUPFAM" id="SSF55781">
    <property type="entry name" value="GAF domain-like"/>
    <property type="match status" value="1"/>
</dbReference>
<name>A0AAU8HTF5_9FIRM</name>
<dbReference type="PANTHER" id="PTHR45138:SF9">
    <property type="entry name" value="DIGUANYLATE CYCLASE DGCM-RELATED"/>
    <property type="match status" value="1"/>
</dbReference>
<dbReference type="InterPro" id="IPR000160">
    <property type="entry name" value="GGDEF_dom"/>
</dbReference>
<feature type="transmembrane region" description="Helical" evidence="1">
    <location>
        <begin position="65"/>
        <end position="95"/>
    </location>
</feature>
<dbReference type="InterPro" id="IPR043128">
    <property type="entry name" value="Rev_trsase/Diguanyl_cyclase"/>
</dbReference>
<dbReference type="PROSITE" id="PS50887">
    <property type="entry name" value="GGDEF"/>
    <property type="match status" value="1"/>
</dbReference>
<accession>A0AAU8HTF5</accession>
<feature type="domain" description="GGDEF" evidence="2">
    <location>
        <begin position="398"/>
        <end position="527"/>
    </location>
</feature>
<evidence type="ECO:0000256" key="1">
    <source>
        <dbReference type="SAM" id="Phobius"/>
    </source>
</evidence>
<dbReference type="GO" id="GO:0043709">
    <property type="term" value="P:cell adhesion involved in single-species biofilm formation"/>
    <property type="evidence" value="ECO:0007669"/>
    <property type="project" value="TreeGrafter"/>
</dbReference>
<sequence>MKLLKCYCALTFFIILSVAVYYDLKIIDFYKQANTWIWILGLNGAILLAGSFLKKHSYSLFKQFVLLITLAYCTAFVTLVQSTASLVFFLIFIAITLLAYGLHGGFVSYLITLPITYGFYLKIDSMDFLAGVLILSVGNVLLMIAYHSITNDSLLKEKWLENLHKKINELSLLKEINIFLQHSKSLQKTTKIFLTAVTAGYGLGFNRAILFMVDSQDGNACLRADMAIGPLTTNQAYKIWGSLVREHTKLNDVIAIEDHVDLTLNEYIKDISIPFDEENDALIRCVKEKRPYNIKNNNLETLHTKLKKLGFINYAAVPLTSKNEVLGVVLVDNKFNNKPILEEDVESLVAFSNQAALGIDNLKMYQQIKNLANMDGLTGLYNHRFFKTMLEEKSNKNEPYSLLVIDVDDFKQFNEDYGHACGDLVLKKVAQVLNNIIGDKGIASRYGGDEFTIILPSVSKVNGRSIAYSIKKAIKPLPKELQIETEISLSIGVAEFPVDATDFKEIFDVADSNLLASKHTGKDKITY</sequence>
<keyword evidence="3" id="KW-0548">Nucleotidyltransferase</keyword>
<dbReference type="InterPro" id="IPR029016">
    <property type="entry name" value="GAF-like_dom_sf"/>
</dbReference>
<evidence type="ECO:0000259" key="2">
    <source>
        <dbReference type="PROSITE" id="PS50887"/>
    </source>
</evidence>
<reference evidence="3" key="2">
    <citation type="submission" date="2024-06" db="EMBL/GenBank/DDBJ databases">
        <authorList>
            <person name="Petrova K.O."/>
            <person name="Toshchakov S.V."/>
            <person name="Boltjanskaja Y.V."/>
            <person name="Kevbrin V.V."/>
        </authorList>
    </citation>
    <scope>NUCLEOTIDE SEQUENCE</scope>
    <source>
        <strain evidence="3">Z-710</strain>
    </source>
</reference>
<dbReference type="GO" id="GO:0005886">
    <property type="term" value="C:plasma membrane"/>
    <property type="evidence" value="ECO:0007669"/>
    <property type="project" value="TreeGrafter"/>
</dbReference>
<organism evidence="3">
    <name type="scientific">Proteinivorax hydrogeniformans</name>
    <dbReference type="NCBI Taxonomy" id="1826727"/>
    <lineage>
        <taxon>Bacteria</taxon>
        <taxon>Bacillati</taxon>
        <taxon>Bacillota</taxon>
        <taxon>Clostridia</taxon>
        <taxon>Eubacteriales</taxon>
        <taxon>Proteinivoracaceae</taxon>
        <taxon>Proteinivorax</taxon>
    </lineage>
</organism>
<dbReference type="Pfam" id="PF01590">
    <property type="entry name" value="GAF"/>
    <property type="match status" value="1"/>
</dbReference>
<dbReference type="GO" id="GO:0052621">
    <property type="term" value="F:diguanylate cyclase activity"/>
    <property type="evidence" value="ECO:0007669"/>
    <property type="project" value="UniProtKB-EC"/>
</dbReference>
<dbReference type="Pfam" id="PF00990">
    <property type="entry name" value="GGDEF"/>
    <property type="match status" value="1"/>
</dbReference>
<dbReference type="SUPFAM" id="SSF55073">
    <property type="entry name" value="Nucleotide cyclase"/>
    <property type="match status" value="1"/>
</dbReference>
<dbReference type="EC" id="2.7.7.65" evidence="3"/>
<keyword evidence="1" id="KW-1133">Transmembrane helix</keyword>
<dbReference type="InterPro" id="IPR050469">
    <property type="entry name" value="Diguanylate_Cyclase"/>
</dbReference>
<proteinExistence type="predicted"/>